<organism evidence="1 2">
    <name type="scientific">Glaciecola nitratireducens (strain JCM 12485 / KCTC 12276 / FR1064)</name>
    <dbReference type="NCBI Taxonomy" id="1085623"/>
    <lineage>
        <taxon>Bacteria</taxon>
        <taxon>Pseudomonadati</taxon>
        <taxon>Pseudomonadota</taxon>
        <taxon>Gammaproteobacteria</taxon>
        <taxon>Alteromonadales</taxon>
        <taxon>Alteromonadaceae</taxon>
        <taxon>Brumicola</taxon>
    </lineage>
</organism>
<gene>
    <name evidence="1" type="ordered locus">GNIT_1591</name>
</gene>
<protein>
    <submittedName>
        <fullName evidence="1">Uncharacterized protein</fullName>
    </submittedName>
</protein>
<reference evidence="1 2" key="1">
    <citation type="journal article" date="2011" name="J. Bacteriol.">
        <title>Complete genome sequence of seawater bacterium Glaciecola nitratireducens FR1064T.</title>
        <authorList>
            <person name="Bian F."/>
            <person name="Qin Q.L."/>
            <person name="Xie B.B."/>
            <person name="Shu Y.L."/>
            <person name="Zhang X.Y."/>
            <person name="Yu Y."/>
            <person name="Chen B."/>
            <person name="Chen X.L."/>
            <person name="Zhou B.C."/>
            <person name="Zhang Y.Z."/>
        </authorList>
    </citation>
    <scope>NUCLEOTIDE SEQUENCE [LARGE SCALE GENOMIC DNA]</scope>
    <source>
        <strain evidence="2">JCM 12485 / KCTC 12276 / FR1064</strain>
    </source>
</reference>
<evidence type="ECO:0000313" key="2">
    <source>
        <dbReference type="Proteomes" id="UP000009282"/>
    </source>
</evidence>
<dbReference type="KEGG" id="gni:GNIT_1591"/>
<dbReference type="Proteomes" id="UP000009282">
    <property type="component" value="Chromosome"/>
</dbReference>
<keyword evidence="2" id="KW-1185">Reference proteome</keyword>
<dbReference type="RefSeq" id="WP_014108582.1">
    <property type="nucleotide sequence ID" value="NC_016041.1"/>
</dbReference>
<dbReference type="AlphaFoldDB" id="G4QH77"/>
<proteinExistence type="predicted"/>
<sequence length="95" mass="10682">MHFLIINLHQLVALPLSMAGMLNTEVVHQLRADSESIFSEAIRISKKKHEVREKPQTYGLDHQEVSLTLTGGDMIKAVANIYDDLKLSQIKLWGG</sequence>
<accession>G4QH77</accession>
<dbReference type="HOGENOM" id="CLU_2368884_0_0_6"/>
<name>G4QH77_GLANF</name>
<evidence type="ECO:0000313" key="1">
    <source>
        <dbReference type="EMBL" id="AEP29708.1"/>
    </source>
</evidence>
<dbReference type="EMBL" id="CP003060">
    <property type="protein sequence ID" value="AEP29708.1"/>
    <property type="molecule type" value="Genomic_DNA"/>
</dbReference>